<protein>
    <recommendedName>
        <fullName evidence="3">Lipoprotein</fullName>
    </recommendedName>
</protein>
<dbReference type="EMBL" id="QGDC01000001">
    <property type="protein sequence ID" value="RCH56636.1"/>
    <property type="molecule type" value="Genomic_DNA"/>
</dbReference>
<keyword evidence="2" id="KW-1185">Reference proteome</keyword>
<dbReference type="OrthoDB" id="795713at2"/>
<name>A0A367GUY6_9SPHI</name>
<evidence type="ECO:0000313" key="2">
    <source>
        <dbReference type="Proteomes" id="UP000253209"/>
    </source>
</evidence>
<dbReference type="AlphaFoldDB" id="A0A367GUY6"/>
<sequence>MKIAHVLLLAGTALLAACEGKKQIDEVKSATVEAISYQTETAFNITCDRFDTYYQDKWKTRTITEKAQLDNLTGLLYALKRIDNGYEPNVRVKLLLNYTSGKTDTVCLDDKVTRFKGGSYETSVELANMVQ</sequence>
<proteinExistence type="predicted"/>
<evidence type="ECO:0008006" key="3">
    <source>
        <dbReference type="Google" id="ProtNLM"/>
    </source>
</evidence>
<dbReference type="Proteomes" id="UP000253209">
    <property type="component" value="Unassembled WGS sequence"/>
</dbReference>
<gene>
    <name evidence="1" type="ORF">DJ568_01890</name>
</gene>
<dbReference type="PROSITE" id="PS51257">
    <property type="entry name" value="PROKAR_LIPOPROTEIN"/>
    <property type="match status" value="1"/>
</dbReference>
<evidence type="ECO:0000313" key="1">
    <source>
        <dbReference type="EMBL" id="RCH56636.1"/>
    </source>
</evidence>
<accession>A0A367GUY6</accession>
<comment type="caution">
    <text evidence="1">The sequence shown here is derived from an EMBL/GenBank/DDBJ whole genome shotgun (WGS) entry which is preliminary data.</text>
</comment>
<dbReference type="RefSeq" id="WP_114003533.1">
    <property type="nucleotide sequence ID" value="NZ_QGDC01000001.1"/>
</dbReference>
<organism evidence="1 2">
    <name type="scientific">Mucilaginibacter hurinus</name>
    <dbReference type="NCBI Taxonomy" id="2201324"/>
    <lineage>
        <taxon>Bacteria</taxon>
        <taxon>Pseudomonadati</taxon>
        <taxon>Bacteroidota</taxon>
        <taxon>Sphingobacteriia</taxon>
        <taxon>Sphingobacteriales</taxon>
        <taxon>Sphingobacteriaceae</taxon>
        <taxon>Mucilaginibacter</taxon>
    </lineage>
</organism>
<reference evidence="1 2" key="1">
    <citation type="submission" date="2018-05" db="EMBL/GenBank/DDBJ databases">
        <title>Mucilaginibacter hurinus sp. nov., isolated from briquette warehouse soil.</title>
        <authorList>
            <person name="Choi L."/>
        </authorList>
    </citation>
    <scope>NUCLEOTIDE SEQUENCE [LARGE SCALE GENOMIC DNA]</scope>
    <source>
        <strain evidence="1 2">ZR32</strain>
    </source>
</reference>